<dbReference type="Proteomes" id="UP000007752">
    <property type="component" value="Chromosome 4"/>
</dbReference>
<name>Q7XQY7_ORYSJ</name>
<dbReference type="Proteomes" id="UP000000763">
    <property type="component" value="Chromosome 4"/>
</dbReference>
<reference evidence="3" key="3">
    <citation type="journal article" date="2005" name="PLoS Biol.">
        <title>The genomes of Oryza sativa: a history of duplications.</title>
        <authorList>
            <person name="Yu J."/>
            <person name="Wang J."/>
            <person name="Lin W."/>
            <person name="Li S."/>
            <person name="Li H."/>
            <person name="Zhou J."/>
            <person name="Ni P."/>
            <person name="Dong W."/>
            <person name="Hu S."/>
            <person name="Zeng C."/>
            <person name="Zhang J."/>
            <person name="Zhang Y."/>
            <person name="Li R."/>
            <person name="Xu Z."/>
            <person name="Li S."/>
            <person name="Li X."/>
            <person name="Zheng H."/>
            <person name="Cong L."/>
            <person name="Lin L."/>
            <person name="Yin J."/>
            <person name="Geng J."/>
            <person name="Li G."/>
            <person name="Shi J."/>
            <person name="Liu J."/>
            <person name="Lv H."/>
            <person name="Li J."/>
            <person name="Wang J."/>
            <person name="Deng Y."/>
            <person name="Ran L."/>
            <person name="Shi X."/>
            <person name="Wang X."/>
            <person name="Wu Q."/>
            <person name="Li C."/>
            <person name="Ren X."/>
            <person name="Wang J."/>
            <person name="Wang X."/>
            <person name="Li D."/>
            <person name="Liu D."/>
            <person name="Zhang X."/>
            <person name="Ji Z."/>
            <person name="Zhao W."/>
            <person name="Sun Y."/>
            <person name="Zhang Z."/>
            <person name="Bao J."/>
            <person name="Han Y."/>
            <person name="Dong L."/>
            <person name="Ji J."/>
            <person name="Chen P."/>
            <person name="Wu S."/>
            <person name="Liu J."/>
            <person name="Xiao Y."/>
            <person name="Bu D."/>
            <person name="Tan J."/>
            <person name="Yang L."/>
            <person name="Ye C."/>
            <person name="Zhang J."/>
            <person name="Xu J."/>
            <person name="Zhou Y."/>
            <person name="Yu Y."/>
            <person name="Zhang B."/>
            <person name="Zhuang S."/>
            <person name="Wei H."/>
            <person name="Liu B."/>
            <person name="Lei M."/>
            <person name="Yu H."/>
            <person name="Li Y."/>
            <person name="Xu H."/>
            <person name="Wei S."/>
            <person name="He X."/>
            <person name="Fang L."/>
            <person name="Zhang Z."/>
            <person name="Zhang Y."/>
            <person name="Huang X."/>
            <person name="Su Z."/>
            <person name="Tong W."/>
            <person name="Li J."/>
            <person name="Tong Z."/>
            <person name="Li S."/>
            <person name="Ye J."/>
            <person name="Wang L."/>
            <person name="Fang L."/>
            <person name="Lei T."/>
            <person name="Chen C."/>
            <person name="Chen H."/>
            <person name="Xu Z."/>
            <person name="Li H."/>
            <person name="Huang H."/>
            <person name="Zhang F."/>
            <person name="Xu H."/>
            <person name="Li N."/>
            <person name="Zhao C."/>
            <person name="Li S."/>
            <person name="Dong L."/>
            <person name="Huang Y."/>
            <person name="Li L."/>
            <person name="Xi Y."/>
            <person name="Qi Q."/>
            <person name="Li W."/>
            <person name="Zhang B."/>
            <person name="Hu W."/>
            <person name="Zhang Y."/>
            <person name="Tian X."/>
            <person name="Jiao Y."/>
            <person name="Liang X."/>
            <person name="Jin J."/>
            <person name="Gao L."/>
            <person name="Zheng W."/>
            <person name="Hao B."/>
            <person name="Liu S."/>
            <person name="Wang W."/>
            <person name="Yuan L."/>
            <person name="Cao M."/>
            <person name="McDermott J."/>
            <person name="Samudrala R."/>
            <person name="Wang J."/>
            <person name="Wong G.K."/>
            <person name="Yang H."/>
        </authorList>
    </citation>
    <scope>NUCLEOTIDE SEQUENCE [LARGE SCALE GENOMIC DNA]</scope>
</reference>
<feature type="compositionally biased region" description="Basic residues" evidence="1">
    <location>
        <begin position="126"/>
        <end position="136"/>
    </location>
</feature>
<reference evidence="2" key="1">
    <citation type="journal article" date="2002" name="Nature">
        <title>Sequence and analysis of rice chromosome 4.</title>
        <authorList>
            <person name="Feng Q."/>
            <person name="Zhang Y."/>
            <person name="Hao P."/>
            <person name="Wang S."/>
            <person name="Fu G."/>
            <person name="Huang Y."/>
            <person name="Li Y."/>
            <person name="Zhu J."/>
            <person name="Liu Y."/>
            <person name="Hu X."/>
            <person name="Jia P."/>
            <person name="Zhang Y."/>
            <person name="Zhao Q."/>
            <person name="Ying K."/>
            <person name="Yu S."/>
            <person name="Tang Y."/>
            <person name="Weng Q."/>
            <person name="Zhang L."/>
            <person name="Lu Y."/>
            <person name="Mu J."/>
            <person name="Lu Y."/>
            <person name="Zhang L.S."/>
            <person name="Yu Z."/>
            <person name="Fan D."/>
            <person name="Liu X."/>
            <person name="Lu T."/>
            <person name="Li C."/>
            <person name="Wu Y."/>
            <person name="Sun T."/>
            <person name="Lei H."/>
            <person name="Li T."/>
            <person name="Hu H."/>
            <person name="Guan J."/>
            <person name="Wu M."/>
            <person name="Zhang R."/>
            <person name="Zhou B."/>
            <person name="Chen Z."/>
            <person name="Chen L."/>
            <person name="Jin Z."/>
            <person name="Wang R."/>
            <person name="Yin H."/>
            <person name="Cai Z."/>
            <person name="Ren S."/>
            <person name="Lv G."/>
            <person name="Gu W."/>
            <person name="Zhu G."/>
            <person name="Tu Y."/>
            <person name="Jia J."/>
            <person name="Zhang Y."/>
            <person name="Chen J."/>
            <person name="Kang H."/>
            <person name="Chen X."/>
            <person name="Shao C."/>
            <person name="Sun Y."/>
            <person name="Hu Q."/>
            <person name="Zhang X."/>
            <person name="Zhang W."/>
            <person name="Wang L."/>
            <person name="Ding C."/>
            <person name="Sheng H."/>
            <person name="Gu J."/>
            <person name="Chen S."/>
            <person name="Ni L."/>
            <person name="Zhu F."/>
            <person name="Chen W."/>
            <person name="Lan L."/>
            <person name="Lai Y."/>
            <person name="Cheng Z."/>
            <person name="Gu M."/>
            <person name="Jiang J."/>
            <person name="Li J."/>
            <person name="Hong G."/>
            <person name="Xue Y."/>
            <person name="Han B."/>
        </authorList>
    </citation>
    <scope>NUCLEOTIDE SEQUENCE</scope>
</reference>
<proteinExistence type="predicted"/>
<dbReference type="AlphaFoldDB" id="Q7XQY7"/>
<evidence type="ECO:0000256" key="1">
    <source>
        <dbReference type="SAM" id="MobiDB-lite"/>
    </source>
</evidence>
<evidence type="ECO:0000313" key="3">
    <source>
        <dbReference type="EMBL" id="EAZ30715.1"/>
    </source>
</evidence>
<sequence length="136" mass="14592">MTKLPLLFPSFSPLLGTRAVGRGWRKLNGGSGAADGEARRRWPSGYTSTCPAAAVRWRREEGSRVGRAPRRGEVVVYAAVEAVEGVGEGDEDTGEREQGEEGGGEEPGGAVIGAVVGEGGRQQLERHHRSRREQVR</sequence>
<accession>A3ATS6</accession>
<reference evidence="4" key="2">
    <citation type="journal article" date="2005" name="Nature">
        <title>The map-based sequence of the rice genome.</title>
        <authorList>
            <consortium name="International rice genome sequencing project (IRGSP)"/>
            <person name="Matsumoto T."/>
            <person name="Wu J."/>
            <person name="Kanamori H."/>
            <person name="Katayose Y."/>
            <person name="Fujisawa M."/>
            <person name="Namiki N."/>
            <person name="Mizuno H."/>
            <person name="Yamamoto K."/>
            <person name="Antonio B.A."/>
            <person name="Baba T."/>
            <person name="Sakata K."/>
            <person name="Nagamura Y."/>
            <person name="Aoki H."/>
            <person name="Arikawa K."/>
            <person name="Arita K."/>
            <person name="Bito T."/>
            <person name="Chiden Y."/>
            <person name="Fujitsuka N."/>
            <person name="Fukunaka R."/>
            <person name="Hamada M."/>
            <person name="Harada C."/>
            <person name="Hayashi A."/>
            <person name="Hijishita S."/>
            <person name="Honda M."/>
            <person name="Hosokawa S."/>
            <person name="Ichikawa Y."/>
            <person name="Idonuma A."/>
            <person name="Iijima M."/>
            <person name="Ikeda M."/>
            <person name="Ikeno M."/>
            <person name="Ito K."/>
            <person name="Ito S."/>
            <person name="Ito T."/>
            <person name="Ito Y."/>
            <person name="Ito Y."/>
            <person name="Iwabuchi A."/>
            <person name="Kamiya K."/>
            <person name="Karasawa W."/>
            <person name="Kurita K."/>
            <person name="Katagiri S."/>
            <person name="Kikuta A."/>
            <person name="Kobayashi H."/>
            <person name="Kobayashi N."/>
            <person name="Machita K."/>
            <person name="Maehara T."/>
            <person name="Masukawa M."/>
            <person name="Mizubayashi T."/>
            <person name="Mukai Y."/>
            <person name="Nagasaki H."/>
            <person name="Nagata Y."/>
            <person name="Naito S."/>
            <person name="Nakashima M."/>
            <person name="Nakama Y."/>
            <person name="Nakamichi Y."/>
            <person name="Nakamura M."/>
            <person name="Meguro A."/>
            <person name="Negishi M."/>
            <person name="Ohta I."/>
            <person name="Ohta T."/>
            <person name="Okamoto M."/>
            <person name="Ono N."/>
            <person name="Saji S."/>
            <person name="Sakaguchi M."/>
            <person name="Sakai K."/>
            <person name="Shibata M."/>
            <person name="Shimokawa T."/>
            <person name="Song J."/>
            <person name="Takazaki Y."/>
            <person name="Terasawa K."/>
            <person name="Tsugane M."/>
            <person name="Tsuji K."/>
            <person name="Ueda S."/>
            <person name="Waki K."/>
            <person name="Yamagata H."/>
            <person name="Yamamoto M."/>
            <person name="Yamamoto S."/>
            <person name="Yamane H."/>
            <person name="Yoshiki S."/>
            <person name="Yoshihara R."/>
            <person name="Yukawa K."/>
            <person name="Zhong H."/>
            <person name="Yano M."/>
            <person name="Yuan Q."/>
            <person name="Ouyang S."/>
            <person name="Liu J."/>
            <person name="Jones K.M."/>
            <person name="Gansberger K."/>
            <person name="Moffat K."/>
            <person name="Hill J."/>
            <person name="Bera J."/>
            <person name="Fadrosh D."/>
            <person name="Jin S."/>
            <person name="Johri S."/>
            <person name="Kim M."/>
            <person name="Overton L."/>
            <person name="Reardon M."/>
            <person name="Tsitrin T."/>
            <person name="Vuong H."/>
            <person name="Weaver B."/>
            <person name="Ciecko A."/>
            <person name="Tallon L."/>
            <person name="Jackson J."/>
            <person name="Pai G."/>
            <person name="Aken S.V."/>
            <person name="Utterback T."/>
            <person name="Reidmuller S."/>
            <person name="Feldblyum T."/>
            <person name="Hsiao J."/>
            <person name="Zismann V."/>
            <person name="Iobst S."/>
            <person name="de Vazeille A.R."/>
            <person name="Buell C.R."/>
            <person name="Ying K."/>
            <person name="Li Y."/>
            <person name="Lu T."/>
            <person name="Huang Y."/>
            <person name="Zhao Q."/>
            <person name="Feng Q."/>
            <person name="Zhang L."/>
            <person name="Zhu J."/>
            <person name="Weng Q."/>
            <person name="Mu J."/>
            <person name="Lu Y."/>
            <person name="Fan D."/>
            <person name="Liu Y."/>
            <person name="Guan J."/>
            <person name="Zhang Y."/>
            <person name="Yu S."/>
            <person name="Liu X."/>
            <person name="Zhang Y."/>
            <person name="Hong G."/>
            <person name="Han B."/>
            <person name="Choisne N."/>
            <person name="Demange N."/>
            <person name="Orjeda G."/>
            <person name="Samain S."/>
            <person name="Cattolico L."/>
            <person name="Pelletier E."/>
            <person name="Couloux A."/>
            <person name="Segurens B."/>
            <person name="Wincker P."/>
            <person name="D'Hont A."/>
            <person name="Scarpelli C."/>
            <person name="Weissenbach J."/>
            <person name="Salanoubat M."/>
            <person name="Quetier F."/>
            <person name="Yu Y."/>
            <person name="Kim H.R."/>
            <person name="Rambo T."/>
            <person name="Currie J."/>
            <person name="Collura K."/>
            <person name="Luo M."/>
            <person name="Yang T."/>
            <person name="Ammiraju J.S.S."/>
            <person name="Engler F."/>
            <person name="Soderlund C."/>
            <person name="Wing R.A."/>
            <person name="Palmer L.E."/>
            <person name="de la Bastide M."/>
            <person name="Spiegel L."/>
            <person name="Nascimento L."/>
            <person name="Zutavern T."/>
            <person name="O'Shaughnessy A."/>
            <person name="Dike S."/>
            <person name="Dedhia N."/>
            <person name="Preston R."/>
            <person name="Balija V."/>
            <person name="McCombie W.R."/>
            <person name="Chow T."/>
            <person name="Chen H."/>
            <person name="Chung M."/>
            <person name="Chen C."/>
            <person name="Shaw J."/>
            <person name="Wu H."/>
            <person name="Hsiao K."/>
            <person name="Chao Y."/>
            <person name="Chu M."/>
            <person name="Cheng C."/>
            <person name="Hour A."/>
            <person name="Lee P."/>
            <person name="Lin S."/>
            <person name="Lin Y."/>
            <person name="Liou J."/>
            <person name="Liu S."/>
            <person name="Hsing Y."/>
            <person name="Raghuvanshi S."/>
            <person name="Mohanty A."/>
            <person name="Bharti A.K."/>
            <person name="Gaur A."/>
            <person name="Gupta V."/>
            <person name="Kumar D."/>
            <person name="Ravi V."/>
            <person name="Vij S."/>
            <person name="Kapur A."/>
            <person name="Khurana P."/>
            <person name="Khurana P."/>
            <person name="Khurana J.P."/>
            <person name="Tyagi A.K."/>
            <person name="Gaikwad K."/>
            <person name="Singh A."/>
            <person name="Dalal V."/>
            <person name="Srivastava S."/>
            <person name="Dixit A."/>
            <person name="Pal A.K."/>
            <person name="Ghazi I.A."/>
            <person name="Yadav M."/>
            <person name="Pandit A."/>
            <person name="Bhargava A."/>
            <person name="Sureshbabu K."/>
            <person name="Batra K."/>
            <person name="Sharma T.R."/>
            <person name="Mohapatra T."/>
            <person name="Singh N.K."/>
            <person name="Messing J."/>
            <person name="Nelson A.B."/>
            <person name="Fuks G."/>
            <person name="Kavchok S."/>
            <person name="Keizer G."/>
            <person name="Linton E."/>
            <person name="Llaca V."/>
            <person name="Song R."/>
            <person name="Tanyolac B."/>
            <person name="Young S."/>
            <person name="Ho-Il K."/>
            <person name="Hahn J.H."/>
            <person name="Sangsakoo G."/>
            <person name="Vanavichit A."/>
            <person name="de Mattos Luiz.A.T."/>
            <person name="Zimmer P.D."/>
            <person name="Malone G."/>
            <person name="Dellagostin O."/>
            <person name="de Oliveira A.C."/>
            <person name="Bevan M."/>
            <person name="Bancroft I."/>
            <person name="Minx P."/>
            <person name="Cordum H."/>
            <person name="Wilson R."/>
            <person name="Cheng Z."/>
            <person name="Jin W."/>
            <person name="Jiang J."/>
            <person name="Leong S.A."/>
            <person name="Iwama H."/>
            <person name="Gojobori T."/>
            <person name="Itoh T."/>
            <person name="Niimura Y."/>
            <person name="Fujii Y."/>
            <person name="Habara T."/>
            <person name="Sakai H."/>
            <person name="Sato Y."/>
            <person name="Wilson G."/>
            <person name="Kumar K."/>
            <person name="McCouch S."/>
            <person name="Juretic N."/>
            <person name="Hoen D."/>
            <person name="Wright S."/>
            <person name="Bruskiewich R."/>
            <person name="Bureau T."/>
            <person name="Miyao A."/>
            <person name="Hirochika H."/>
            <person name="Nishikawa T."/>
            <person name="Kadowaki K."/>
            <person name="Sugiura M."/>
            <person name="Burr B."/>
            <person name="Sasaki T."/>
        </authorList>
    </citation>
    <scope>NUCLEOTIDE SEQUENCE [LARGE SCALE GENOMIC DNA]</scope>
    <source>
        <strain evidence="4">cv. Nipponbare</strain>
    </source>
</reference>
<dbReference type="EMBL" id="CM000141">
    <property type="protein sequence ID" value="EAZ30715.1"/>
    <property type="molecule type" value="Genomic_DNA"/>
</dbReference>
<organism evidence="3">
    <name type="scientific">Oryza sativa subsp. japonica</name>
    <name type="common">Rice</name>
    <dbReference type="NCBI Taxonomy" id="39947"/>
    <lineage>
        <taxon>Eukaryota</taxon>
        <taxon>Viridiplantae</taxon>
        <taxon>Streptophyta</taxon>
        <taxon>Embryophyta</taxon>
        <taxon>Tracheophyta</taxon>
        <taxon>Spermatophyta</taxon>
        <taxon>Magnoliopsida</taxon>
        <taxon>Liliopsida</taxon>
        <taxon>Poales</taxon>
        <taxon>Poaceae</taxon>
        <taxon>BOP clade</taxon>
        <taxon>Oryzoideae</taxon>
        <taxon>Oryzeae</taxon>
        <taxon>Oryzinae</taxon>
        <taxon>Oryza</taxon>
        <taxon>Oryza sativa</taxon>
    </lineage>
</organism>
<feature type="region of interest" description="Disordered" evidence="1">
    <location>
        <begin position="82"/>
        <end position="136"/>
    </location>
</feature>
<evidence type="ECO:0000313" key="2">
    <source>
        <dbReference type="EMBL" id="CAE02912.3"/>
    </source>
</evidence>
<reference evidence="3" key="5">
    <citation type="submission" date="2008-12" db="EMBL/GenBank/DDBJ databases">
        <title>Improved gene annotation of the rice (Oryza sativa) genomes.</title>
        <authorList>
            <person name="Wang J."/>
            <person name="Li R."/>
            <person name="Fan W."/>
            <person name="Huang Q."/>
            <person name="Zhang J."/>
            <person name="Zhou Y."/>
            <person name="Hu Y."/>
            <person name="Zi S."/>
            <person name="Li J."/>
            <person name="Ni P."/>
            <person name="Zheng H."/>
            <person name="Zhang Y."/>
            <person name="Zhao M."/>
            <person name="Hao Q."/>
            <person name="McDermott J."/>
            <person name="Samudrala R."/>
            <person name="Kristiansen K."/>
            <person name="Wong G.K.-S."/>
        </authorList>
    </citation>
    <scope>NUCLEOTIDE SEQUENCE</scope>
</reference>
<evidence type="ECO:0000313" key="4">
    <source>
        <dbReference type="Proteomes" id="UP000000763"/>
    </source>
</evidence>
<reference evidence="4" key="4">
    <citation type="journal article" date="2008" name="Nucleic Acids Res.">
        <title>The rice annotation project database (RAP-DB): 2008 update.</title>
        <authorList>
            <consortium name="The rice annotation project (RAP)"/>
        </authorList>
    </citation>
    <scope>GENOME REANNOTATION</scope>
    <source>
        <strain evidence="4">cv. Nipponbare</strain>
    </source>
</reference>
<dbReference type="EMBL" id="AL606618">
    <property type="protein sequence ID" value="CAE02912.3"/>
    <property type="molecule type" value="Genomic_DNA"/>
</dbReference>
<gene>
    <name evidence="3" type="ORF">OsJ_14774</name>
    <name evidence="2" type="ORF">OSJNBb0108J11.4</name>
</gene>
<feature type="compositionally biased region" description="Gly residues" evidence="1">
    <location>
        <begin position="105"/>
        <end position="120"/>
    </location>
</feature>
<feature type="compositionally biased region" description="Acidic residues" evidence="1">
    <location>
        <begin position="87"/>
        <end position="104"/>
    </location>
</feature>
<protein>
    <submittedName>
        <fullName evidence="2">OSJNBb0108J11.4 protein</fullName>
    </submittedName>
</protein>
<accession>Q7XQY7</accession>